<organism evidence="9 10">
    <name type="scientific">Candidatus Zambryskibacteria bacterium RIFCSPLOWO2_01_FULL_35_19</name>
    <dbReference type="NCBI Taxonomy" id="1802757"/>
    <lineage>
        <taxon>Bacteria</taxon>
        <taxon>Candidatus Zambryskiibacteriota</taxon>
    </lineage>
</organism>
<evidence type="ECO:0000256" key="4">
    <source>
        <dbReference type="ARBA" id="ARBA00022475"/>
    </source>
</evidence>
<evidence type="ECO:0008006" key="11">
    <source>
        <dbReference type="Google" id="ProtNLM"/>
    </source>
</evidence>
<comment type="caution">
    <text evidence="9">The sequence shown here is derived from an EMBL/GenBank/DDBJ whole genome shotgun (WGS) entry which is preliminary data.</text>
</comment>
<dbReference type="SUPFAM" id="SSF143865">
    <property type="entry name" value="CorA soluble domain-like"/>
    <property type="match status" value="1"/>
</dbReference>
<keyword evidence="5 8" id="KW-0812">Transmembrane</keyword>
<dbReference type="GO" id="GO:0015095">
    <property type="term" value="F:magnesium ion transmembrane transporter activity"/>
    <property type="evidence" value="ECO:0007669"/>
    <property type="project" value="TreeGrafter"/>
</dbReference>
<keyword evidence="4" id="KW-1003">Cell membrane</keyword>
<evidence type="ECO:0000256" key="8">
    <source>
        <dbReference type="SAM" id="Phobius"/>
    </source>
</evidence>
<sequence length="293" mass="34215">MNQIWTDLNSPTKEEVDSLILTQKIDPLIAKDLLSPTPSQYIKDKDNFIYTVLHIPNFRHSHSESVPQEIDFVISKDSLITTRYDSIDALHYFAKQIEVNEILNKGENSNVFFSMMKEIYRGLEDELSYTEDWMKQIEEKIFKGQEREMVFAISNVSRNLLNFRKTIDSHGNVFEFLRDVGTEKFGQDFGKQAKTLIAEWRQIMRVINNQIELITELRETNNSMLSTKQNEIMKIFTIMAFVTFPLALIAGIFGMNAEHIPIVGHGNDFWIILGIMFVISLAMFAYFRYKKWI</sequence>
<evidence type="ECO:0000256" key="2">
    <source>
        <dbReference type="ARBA" id="ARBA00009765"/>
    </source>
</evidence>
<keyword evidence="3" id="KW-0813">Transport</keyword>
<dbReference type="InterPro" id="IPR045863">
    <property type="entry name" value="CorA_TM1_TM2"/>
</dbReference>
<name>A0A1G2TZT3_9BACT</name>
<feature type="transmembrane region" description="Helical" evidence="8">
    <location>
        <begin position="269"/>
        <end position="287"/>
    </location>
</feature>
<dbReference type="Gene3D" id="1.20.58.340">
    <property type="entry name" value="Magnesium transport protein CorA, transmembrane region"/>
    <property type="match status" value="2"/>
</dbReference>
<dbReference type="GO" id="GO:0000287">
    <property type="term" value="F:magnesium ion binding"/>
    <property type="evidence" value="ECO:0007669"/>
    <property type="project" value="TreeGrafter"/>
</dbReference>
<evidence type="ECO:0000256" key="3">
    <source>
        <dbReference type="ARBA" id="ARBA00022448"/>
    </source>
</evidence>
<dbReference type="GO" id="GO:0050897">
    <property type="term" value="F:cobalt ion binding"/>
    <property type="evidence" value="ECO:0007669"/>
    <property type="project" value="TreeGrafter"/>
</dbReference>
<evidence type="ECO:0000256" key="1">
    <source>
        <dbReference type="ARBA" id="ARBA00004651"/>
    </source>
</evidence>
<dbReference type="InterPro" id="IPR045861">
    <property type="entry name" value="CorA_cytoplasmic_dom"/>
</dbReference>
<dbReference type="PANTHER" id="PTHR46494">
    <property type="entry name" value="CORA FAMILY METAL ION TRANSPORTER (EUROFUNG)"/>
    <property type="match status" value="1"/>
</dbReference>
<dbReference type="GO" id="GO:0015087">
    <property type="term" value="F:cobalt ion transmembrane transporter activity"/>
    <property type="evidence" value="ECO:0007669"/>
    <property type="project" value="TreeGrafter"/>
</dbReference>
<comment type="similarity">
    <text evidence="2">Belongs to the CorA metal ion transporter (MIT) (TC 1.A.35) family.</text>
</comment>
<proteinExistence type="inferred from homology"/>
<keyword evidence="6 8" id="KW-1133">Transmembrane helix</keyword>
<keyword evidence="7 8" id="KW-0472">Membrane</keyword>
<dbReference type="Gene3D" id="3.30.460.20">
    <property type="entry name" value="CorA soluble domain-like"/>
    <property type="match status" value="1"/>
</dbReference>
<dbReference type="EMBL" id="MHWA01000001">
    <property type="protein sequence ID" value="OHB02649.1"/>
    <property type="molecule type" value="Genomic_DNA"/>
</dbReference>
<evidence type="ECO:0000313" key="9">
    <source>
        <dbReference type="EMBL" id="OHB02649.1"/>
    </source>
</evidence>
<protein>
    <recommendedName>
        <fullName evidence="11">Magnesium transporter CorA</fullName>
    </recommendedName>
</protein>
<dbReference type="Proteomes" id="UP000178404">
    <property type="component" value="Unassembled WGS sequence"/>
</dbReference>
<evidence type="ECO:0000256" key="5">
    <source>
        <dbReference type="ARBA" id="ARBA00022692"/>
    </source>
</evidence>
<gene>
    <name evidence="9" type="ORF">A3A90_01825</name>
</gene>
<comment type="subcellular location">
    <subcellularLocation>
        <location evidence="1">Cell membrane</location>
        <topology evidence="1">Multi-pass membrane protein</topology>
    </subcellularLocation>
</comment>
<reference evidence="9 10" key="1">
    <citation type="journal article" date="2016" name="Nat. Commun.">
        <title>Thousands of microbial genomes shed light on interconnected biogeochemical processes in an aquifer system.</title>
        <authorList>
            <person name="Anantharaman K."/>
            <person name="Brown C.T."/>
            <person name="Hug L.A."/>
            <person name="Sharon I."/>
            <person name="Castelle C.J."/>
            <person name="Probst A.J."/>
            <person name="Thomas B.C."/>
            <person name="Singh A."/>
            <person name="Wilkins M.J."/>
            <person name="Karaoz U."/>
            <person name="Brodie E.L."/>
            <person name="Williams K.H."/>
            <person name="Hubbard S.S."/>
            <person name="Banfield J.F."/>
        </authorList>
    </citation>
    <scope>NUCLEOTIDE SEQUENCE [LARGE SCALE GENOMIC DNA]</scope>
</reference>
<dbReference type="Pfam" id="PF01544">
    <property type="entry name" value="CorA"/>
    <property type="match status" value="1"/>
</dbReference>
<evidence type="ECO:0000256" key="7">
    <source>
        <dbReference type="ARBA" id="ARBA00023136"/>
    </source>
</evidence>
<dbReference type="AlphaFoldDB" id="A0A1G2TZT3"/>
<evidence type="ECO:0000256" key="6">
    <source>
        <dbReference type="ARBA" id="ARBA00022989"/>
    </source>
</evidence>
<dbReference type="PANTHER" id="PTHR46494:SF1">
    <property type="entry name" value="CORA FAMILY METAL ION TRANSPORTER (EUROFUNG)"/>
    <property type="match status" value="1"/>
</dbReference>
<accession>A0A1G2TZT3</accession>
<dbReference type="GO" id="GO:0005886">
    <property type="term" value="C:plasma membrane"/>
    <property type="evidence" value="ECO:0007669"/>
    <property type="project" value="UniProtKB-SubCell"/>
</dbReference>
<dbReference type="InterPro" id="IPR002523">
    <property type="entry name" value="MgTranspt_CorA/ZnTranspt_ZntB"/>
</dbReference>
<feature type="transmembrane region" description="Helical" evidence="8">
    <location>
        <begin position="235"/>
        <end position="257"/>
    </location>
</feature>
<evidence type="ECO:0000313" key="10">
    <source>
        <dbReference type="Proteomes" id="UP000178404"/>
    </source>
</evidence>
<dbReference type="SUPFAM" id="SSF144083">
    <property type="entry name" value="Magnesium transport protein CorA, transmembrane region"/>
    <property type="match status" value="1"/>
</dbReference>